<dbReference type="Proteomes" id="UP000765509">
    <property type="component" value="Unassembled WGS sequence"/>
</dbReference>
<evidence type="ECO:0000313" key="5">
    <source>
        <dbReference type="Proteomes" id="UP000765509"/>
    </source>
</evidence>
<keyword evidence="2" id="KW-0472">Membrane</keyword>
<proteinExistence type="predicted"/>
<dbReference type="GO" id="GO:0016020">
    <property type="term" value="C:membrane"/>
    <property type="evidence" value="ECO:0007669"/>
    <property type="project" value="UniProtKB-SubCell"/>
</dbReference>
<dbReference type="PROSITE" id="PS00236">
    <property type="entry name" value="NEUROTR_ION_CHANNEL"/>
    <property type="match status" value="1"/>
</dbReference>
<keyword evidence="3" id="KW-0732">Signal</keyword>
<dbReference type="EMBL" id="AVOT02015219">
    <property type="protein sequence ID" value="MBW0499341.1"/>
    <property type="molecule type" value="Genomic_DNA"/>
</dbReference>
<dbReference type="AlphaFoldDB" id="A0A9Q3DF65"/>
<dbReference type="InterPro" id="IPR018000">
    <property type="entry name" value="Neurotransmitter_ion_chnl_CS"/>
</dbReference>
<reference evidence="4" key="1">
    <citation type="submission" date="2021-03" db="EMBL/GenBank/DDBJ databases">
        <title>Draft genome sequence of rust myrtle Austropuccinia psidii MF-1, a brazilian biotype.</title>
        <authorList>
            <person name="Quecine M.C."/>
            <person name="Pachon D.M.R."/>
            <person name="Bonatelli M.L."/>
            <person name="Correr F.H."/>
            <person name="Franceschini L.M."/>
            <person name="Leite T.F."/>
            <person name="Margarido G.R.A."/>
            <person name="Almeida C.A."/>
            <person name="Ferrarezi J.A."/>
            <person name="Labate C.A."/>
        </authorList>
    </citation>
    <scope>NUCLEOTIDE SEQUENCE</scope>
    <source>
        <strain evidence="4">MF-1</strain>
    </source>
</reference>
<name>A0A9Q3DF65_9BASI</name>
<evidence type="ECO:0008006" key="6">
    <source>
        <dbReference type="Google" id="ProtNLM"/>
    </source>
</evidence>
<feature type="signal peptide" evidence="3">
    <location>
        <begin position="1"/>
        <end position="24"/>
    </location>
</feature>
<evidence type="ECO:0000313" key="4">
    <source>
        <dbReference type="EMBL" id="MBW0499341.1"/>
    </source>
</evidence>
<protein>
    <recommendedName>
        <fullName evidence="6">Secreted protein</fullName>
    </recommendedName>
</protein>
<comment type="subcellular location">
    <subcellularLocation>
        <location evidence="1">Membrane</location>
    </subcellularLocation>
</comment>
<accession>A0A9Q3DF65</accession>
<evidence type="ECO:0000256" key="2">
    <source>
        <dbReference type="ARBA" id="ARBA00023136"/>
    </source>
</evidence>
<organism evidence="4 5">
    <name type="scientific">Austropuccinia psidii MF-1</name>
    <dbReference type="NCBI Taxonomy" id="1389203"/>
    <lineage>
        <taxon>Eukaryota</taxon>
        <taxon>Fungi</taxon>
        <taxon>Dikarya</taxon>
        <taxon>Basidiomycota</taxon>
        <taxon>Pucciniomycotina</taxon>
        <taxon>Pucciniomycetes</taxon>
        <taxon>Pucciniales</taxon>
        <taxon>Sphaerophragmiaceae</taxon>
        <taxon>Austropuccinia</taxon>
    </lineage>
</organism>
<evidence type="ECO:0000256" key="1">
    <source>
        <dbReference type="ARBA" id="ARBA00004370"/>
    </source>
</evidence>
<feature type="chain" id="PRO_5040109883" description="Secreted protein" evidence="3">
    <location>
        <begin position="25"/>
        <end position="161"/>
    </location>
</feature>
<gene>
    <name evidence="4" type="ORF">O181_039056</name>
</gene>
<evidence type="ECO:0000256" key="3">
    <source>
        <dbReference type="SAM" id="SignalP"/>
    </source>
</evidence>
<keyword evidence="5" id="KW-1185">Reference proteome</keyword>
<comment type="caution">
    <text evidence="4">The sequence shown here is derived from an EMBL/GenBank/DDBJ whole genome shotgun (WGS) entry which is preliminary data.</text>
</comment>
<sequence length="161" mass="18186">MFFKENFLQAFILASTLGPTVTSALLNPTTGTPNITCWISFSPFPLDTATCDTGKRLWFCQLSTCRMGFKKPSRENSYKDLLIFYDCKATHYPFNHIDKVLAQSYEVNRDSRITIVDGIDYATKKSLPHAEFTCVLNGINNPRTTCDNCNVDRNDPPPEKA</sequence>